<accession>A0A2B7XL83</accession>
<evidence type="ECO:0000313" key="1">
    <source>
        <dbReference type="EMBL" id="PGH12504.1"/>
    </source>
</evidence>
<sequence>MRIRYYYFRPDSPVGKFCISPSSLQPNNAPDQDRTIPLFSTPLEQDAAHVVVVVVGWSTTVIRRSEQRPAPAAGVAGTKLCRVQSVKAGTNNTLQRFARHRLRHAAPLPPYPPNPLPSGPPGSALWIRSGPHAAAAGGGSAGVFSVM</sequence>
<keyword evidence="2" id="KW-1185">Reference proteome</keyword>
<protein>
    <submittedName>
        <fullName evidence="1">Uncharacterized protein</fullName>
    </submittedName>
</protein>
<proteinExistence type="predicted"/>
<organism evidence="1 2">
    <name type="scientific">Helicocarpus griseus UAMH5409</name>
    <dbReference type="NCBI Taxonomy" id="1447875"/>
    <lineage>
        <taxon>Eukaryota</taxon>
        <taxon>Fungi</taxon>
        <taxon>Dikarya</taxon>
        <taxon>Ascomycota</taxon>
        <taxon>Pezizomycotina</taxon>
        <taxon>Eurotiomycetes</taxon>
        <taxon>Eurotiomycetidae</taxon>
        <taxon>Onygenales</taxon>
        <taxon>Ajellomycetaceae</taxon>
        <taxon>Helicocarpus</taxon>
    </lineage>
</organism>
<comment type="caution">
    <text evidence="1">The sequence shown here is derived from an EMBL/GenBank/DDBJ whole genome shotgun (WGS) entry which is preliminary data.</text>
</comment>
<name>A0A2B7XL83_9EURO</name>
<evidence type="ECO:0000313" key="2">
    <source>
        <dbReference type="Proteomes" id="UP000223968"/>
    </source>
</evidence>
<reference evidence="1 2" key="1">
    <citation type="submission" date="2017-10" db="EMBL/GenBank/DDBJ databases">
        <title>Comparative genomics in systemic dimorphic fungi from Ajellomycetaceae.</title>
        <authorList>
            <person name="Munoz J.F."/>
            <person name="Mcewen J.G."/>
            <person name="Clay O.K."/>
            <person name="Cuomo C.A."/>
        </authorList>
    </citation>
    <scope>NUCLEOTIDE SEQUENCE [LARGE SCALE GENOMIC DNA]</scope>
    <source>
        <strain evidence="1 2">UAMH5409</strain>
    </source>
</reference>
<dbReference type="AlphaFoldDB" id="A0A2B7XL83"/>
<dbReference type="EMBL" id="PDNB01000057">
    <property type="protein sequence ID" value="PGH12504.1"/>
    <property type="molecule type" value="Genomic_DNA"/>
</dbReference>
<dbReference type="Proteomes" id="UP000223968">
    <property type="component" value="Unassembled WGS sequence"/>
</dbReference>
<gene>
    <name evidence="1" type="ORF">AJ79_04248</name>
</gene>